<dbReference type="AlphaFoldDB" id="A0A6J8DN82"/>
<feature type="domain" description="C-type lectin" evidence="2">
    <location>
        <begin position="27"/>
        <end position="149"/>
    </location>
</feature>
<dbReference type="InterPro" id="IPR050111">
    <property type="entry name" value="C-type_lectin/snaclec_domain"/>
</dbReference>
<reference evidence="3 4" key="1">
    <citation type="submission" date="2020-06" db="EMBL/GenBank/DDBJ databases">
        <authorList>
            <person name="Li R."/>
            <person name="Bekaert M."/>
        </authorList>
    </citation>
    <scope>NUCLEOTIDE SEQUENCE [LARGE SCALE GENOMIC DNA]</scope>
    <source>
        <strain evidence="4">wild</strain>
    </source>
</reference>
<feature type="domain" description="C-type lectin" evidence="2">
    <location>
        <begin position="187"/>
        <end position="316"/>
    </location>
</feature>
<evidence type="ECO:0000259" key="2">
    <source>
        <dbReference type="PROSITE" id="PS50041"/>
    </source>
</evidence>
<feature type="signal peptide" evidence="1">
    <location>
        <begin position="1"/>
        <end position="19"/>
    </location>
</feature>
<feature type="domain" description="C-type lectin" evidence="2">
    <location>
        <begin position="336"/>
        <end position="455"/>
    </location>
</feature>
<feature type="domain" description="C-type lectin" evidence="2">
    <location>
        <begin position="481"/>
        <end position="611"/>
    </location>
</feature>
<organism evidence="3 4">
    <name type="scientific">Mytilus coruscus</name>
    <name type="common">Sea mussel</name>
    <dbReference type="NCBI Taxonomy" id="42192"/>
    <lineage>
        <taxon>Eukaryota</taxon>
        <taxon>Metazoa</taxon>
        <taxon>Spiralia</taxon>
        <taxon>Lophotrochozoa</taxon>
        <taxon>Mollusca</taxon>
        <taxon>Bivalvia</taxon>
        <taxon>Autobranchia</taxon>
        <taxon>Pteriomorphia</taxon>
        <taxon>Mytilida</taxon>
        <taxon>Mytiloidea</taxon>
        <taxon>Mytilidae</taxon>
        <taxon>Mytilinae</taxon>
        <taxon>Mytilus</taxon>
    </lineage>
</organism>
<evidence type="ECO:0000313" key="3">
    <source>
        <dbReference type="EMBL" id="CAC5409539.1"/>
    </source>
</evidence>
<evidence type="ECO:0000313" key="4">
    <source>
        <dbReference type="Proteomes" id="UP000507470"/>
    </source>
</evidence>
<dbReference type="Gene3D" id="3.10.100.10">
    <property type="entry name" value="Mannose-Binding Protein A, subunit A"/>
    <property type="match status" value="4"/>
</dbReference>
<gene>
    <name evidence="3" type="ORF">MCOR_42807</name>
</gene>
<dbReference type="CDD" id="cd00037">
    <property type="entry name" value="CLECT"/>
    <property type="match status" value="2"/>
</dbReference>
<keyword evidence="4" id="KW-1185">Reference proteome</keyword>
<dbReference type="SMART" id="SM00034">
    <property type="entry name" value="CLECT"/>
    <property type="match status" value="4"/>
</dbReference>
<accession>A0A6J8DN82</accession>
<dbReference type="OrthoDB" id="6068744at2759"/>
<dbReference type="Pfam" id="PF00059">
    <property type="entry name" value="Lectin_C"/>
    <property type="match status" value="4"/>
</dbReference>
<keyword evidence="1" id="KW-0732">Signal</keyword>
<dbReference type="InterPro" id="IPR016187">
    <property type="entry name" value="CTDL_fold"/>
</dbReference>
<evidence type="ECO:0000256" key="1">
    <source>
        <dbReference type="SAM" id="SignalP"/>
    </source>
</evidence>
<proteinExistence type="predicted"/>
<dbReference type="PROSITE" id="PS50041">
    <property type="entry name" value="C_TYPE_LECTIN_2"/>
    <property type="match status" value="4"/>
</dbReference>
<dbReference type="InterPro" id="IPR016186">
    <property type="entry name" value="C-type_lectin-like/link_sf"/>
</dbReference>
<dbReference type="EMBL" id="CACVKT020007644">
    <property type="protein sequence ID" value="CAC5409539.1"/>
    <property type="molecule type" value="Genomic_DNA"/>
</dbReference>
<dbReference type="SUPFAM" id="SSF56436">
    <property type="entry name" value="C-type lectin-like"/>
    <property type="match status" value="4"/>
</dbReference>
<dbReference type="PANTHER" id="PTHR22803">
    <property type="entry name" value="MANNOSE, PHOSPHOLIPASE, LECTIN RECEPTOR RELATED"/>
    <property type="match status" value="1"/>
</dbReference>
<sequence length="649" mass="72863">MHFCWVFLGLCSCDQTNVGCDPGWYATDTQCYFVEQKKSVTRAQAAVDCGNKQADLFKFQDPGELTFMQNTIKGFSGDGFWTDLSDLRFDGSLTGTGIWQWGQYFQVDNSTIPWEAYPTAETSESCGAMNVQGKFVNLGCSRRLGYICEIDNTAGTYNDILWHYKSKVYCVLFEKYTGCPENWMLTDSNGCFFFSDTTNGTQLLSFADAQRACAAMPVPAGITTAAHLMTVDSPDDVNYLQGQIPYLAPTTVMYWTGLQRKGSSWGWANNDQFISQNVVWAVEPDHLAGNEHCGIIRTDGKFADTDCTKNYNYICVKGTTMVDPTYFFGCGGWNRAGHKCYIFYDAPKTTWADARTRCQSIGSDLLKIESMDEKRWLEWEMSMTDTHPNLYWTGLNDQSQEGVYKWADSTTADSSLIRWNQEPNDWFGNEDCAALVGTGNYNDMDCTSQTGFICEYVNLFYNGGTSGPICPTGKGWINMPSTKECYYFSPLNQTLSWSEANDYCHKQKIVSTTLPTTLLAVNSGPERDFIVAQMAKMQNPPKGYWTSLTDMNQEGQWMFYDNFNNPPNTKVINWGGEPSDDGTKNQDCTFVLYGGRYFDVNCKAKFGFICQKYATGLAAIYGNGGTLVKTDVITTVTVLLVTLFVKRCF</sequence>
<dbReference type="Proteomes" id="UP000507470">
    <property type="component" value="Unassembled WGS sequence"/>
</dbReference>
<dbReference type="InterPro" id="IPR001304">
    <property type="entry name" value="C-type_lectin-like"/>
</dbReference>
<protein>
    <submittedName>
        <fullName evidence="3">MRC</fullName>
    </submittedName>
</protein>
<name>A0A6J8DN82_MYTCO</name>
<feature type="chain" id="PRO_5027091472" evidence="1">
    <location>
        <begin position="20"/>
        <end position="649"/>
    </location>
</feature>